<evidence type="ECO:0000256" key="2">
    <source>
        <dbReference type="ARBA" id="ARBA00022679"/>
    </source>
</evidence>
<dbReference type="InterPro" id="IPR043129">
    <property type="entry name" value="ATPase_NBD"/>
</dbReference>
<dbReference type="InterPro" id="IPR018484">
    <property type="entry name" value="FGGY_N"/>
</dbReference>
<accession>A0A4U1C2G4</accession>
<dbReference type="CDD" id="cd07809">
    <property type="entry name" value="ASKHA_NBD_FGGY_BaXK-like"/>
    <property type="match status" value="1"/>
</dbReference>
<dbReference type="AlphaFoldDB" id="A0A4U1C2G4"/>
<dbReference type="InterPro" id="IPR000577">
    <property type="entry name" value="Carb_kinase_FGGY"/>
</dbReference>
<dbReference type="GO" id="GO:0016301">
    <property type="term" value="F:kinase activity"/>
    <property type="evidence" value="ECO:0007669"/>
    <property type="project" value="UniProtKB-KW"/>
</dbReference>
<sequence>MLLLGIDVGTSSVKVSVIDAQSGNIIANKQYPDSESEIISPKYGWAEQSADMWWEHVQKAILLCNQQQKYNPQDIGAIGIAYQMHGLVLVDEQQNSLRNSIIWCDSRAVEIGDKAFETIGADYCLSHLLNSPGNFTASKLAWVKQNEPEVYAKIAHIMLPGDYIAMKFTQQITTSISALSEGIFWDFENQCISEEIMTYFGFEHSLIPEIKPVFSDHGYLTHAVAQKLGLKVGIPVTYKAGDQPNNALSLNVTQPGEVAATAGTSGVIYGVTNHLLYDQQSRVNTFAHVNHTLQNQSLGVLLCINGTGSMNRWTKNIFGTAIDYKSMNQSAQKIAPGSDGLLVLPFGNGAERMLNNKMLSANFNGIDLNLHTQAHLFRAVQEGIAFAFRYGFDILKENGMQPNIIRAGESNLFLSDVFTQSFVNITGVAVELYESDGSYGAAIGAGIGAKIYSSANDAFINKKPLKLIEPDGQSLEQPYHSWKELLAQQLSTL</sequence>
<keyword evidence="3 6" id="KW-0418">Kinase</keyword>
<dbReference type="PANTHER" id="PTHR43095">
    <property type="entry name" value="SUGAR KINASE"/>
    <property type="match status" value="1"/>
</dbReference>
<dbReference type="RefSeq" id="WP_136826036.1">
    <property type="nucleotide sequence ID" value="NZ_SWBP01000002.1"/>
</dbReference>
<evidence type="ECO:0000256" key="3">
    <source>
        <dbReference type="ARBA" id="ARBA00022777"/>
    </source>
</evidence>
<feature type="domain" description="Carbohydrate kinase FGGY N-terminal" evidence="4">
    <location>
        <begin position="3"/>
        <end position="245"/>
    </location>
</feature>
<comment type="similarity">
    <text evidence="1">Belongs to the FGGY kinase family.</text>
</comment>
<reference evidence="6 7" key="1">
    <citation type="submission" date="2019-04" db="EMBL/GenBank/DDBJ databases">
        <title>Pedobacter sp. AR-3-17 sp. nov., isolated from Arctic soil.</title>
        <authorList>
            <person name="Dahal R.H."/>
            <person name="Kim D.-U."/>
        </authorList>
    </citation>
    <scope>NUCLEOTIDE SEQUENCE [LARGE SCALE GENOMIC DNA]</scope>
    <source>
        <strain evidence="6 7">AR-3-17</strain>
    </source>
</reference>
<name>A0A4U1C2G4_9SPHI</name>
<dbReference type="GO" id="GO:0005975">
    <property type="term" value="P:carbohydrate metabolic process"/>
    <property type="evidence" value="ECO:0007669"/>
    <property type="project" value="InterPro"/>
</dbReference>
<dbReference type="SUPFAM" id="SSF53067">
    <property type="entry name" value="Actin-like ATPase domain"/>
    <property type="match status" value="2"/>
</dbReference>
<keyword evidence="7" id="KW-1185">Reference proteome</keyword>
<comment type="caution">
    <text evidence="6">The sequence shown here is derived from an EMBL/GenBank/DDBJ whole genome shotgun (WGS) entry which is preliminary data.</text>
</comment>
<evidence type="ECO:0000256" key="1">
    <source>
        <dbReference type="ARBA" id="ARBA00009156"/>
    </source>
</evidence>
<dbReference type="EMBL" id="SWBP01000002">
    <property type="protein sequence ID" value="TKB99224.1"/>
    <property type="molecule type" value="Genomic_DNA"/>
</dbReference>
<dbReference type="InterPro" id="IPR018485">
    <property type="entry name" value="FGGY_C"/>
</dbReference>
<evidence type="ECO:0000313" key="7">
    <source>
        <dbReference type="Proteomes" id="UP000308181"/>
    </source>
</evidence>
<dbReference type="OrthoDB" id="9805576at2"/>
<dbReference type="Pfam" id="PF00370">
    <property type="entry name" value="FGGY_N"/>
    <property type="match status" value="1"/>
</dbReference>
<dbReference type="PANTHER" id="PTHR43095:SF5">
    <property type="entry name" value="XYLULOSE KINASE"/>
    <property type="match status" value="1"/>
</dbReference>
<proteinExistence type="inferred from homology"/>
<dbReference type="PIRSF" id="PIRSF000538">
    <property type="entry name" value="GlpK"/>
    <property type="match status" value="1"/>
</dbReference>
<keyword evidence="2" id="KW-0808">Transferase</keyword>
<dbReference type="InterPro" id="IPR050406">
    <property type="entry name" value="FGGY_Carb_Kinase"/>
</dbReference>
<dbReference type="Pfam" id="PF02782">
    <property type="entry name" value="FGGY_C"/>
    <property type="match status" value="1"/>
</dbReference>
<gene>
    <name evidence="6" type="ORF">FA046_08955</name>
</gene>
<dbReference type="Proteomes" id="UP000308181">
    <property type="component" value="Unassembled WGS sequence"/>
</dbReference>
<protein>
    <submittedName>
        <fullName evidence="6">Carbohydrate kinase</fullName>
    </submittedName>
</protein>
<organism evidence="6 7">
    <name type="scientific">Pedobacter cryophilus</name>
    <dbReference type="NCBI Taxonomy" id="2571271"/>
    <lineage>
        <taxon>Bacteria</taxon>
        <taxon>Pseudomonadati</taxon>
        <taxon>Bacteroidota</taxon>
        <taxon>Sphingobacteriia</taxon>
        <taxon>Sphingobacteriales</taxon>
        <taxon>Sphingobacteriaceae</taxon>
        <taxon>Pedobacter</taxon>
    </lineage>
</organism>
<dbReference type="Gene3D" id="3.30.420.40">
    <property type="match status" value="2"/>
</dbReference>
<evidence type="ECO:0000259" key="5">
    <source>
        <dbReference type="Pfam" id="PF02782"/>
    </source>
</evidence>
<evidence type="ECO:0000259" key="4">
    <source>
        <dbReference type="Pfam" id="PF00370"/>
    </source>
</evidence>
<feature type="domain" description="Carbohydrate kinase FGGY C-terminal" evidence="5">
    <location>
        <begin position="259"/>
        <end position="447"/>
    </location>
</feature>
<evidence type="ECO:0000313" key="6">
    <source>
        <dbReference type="EMBL" id="TKB99224.1"/>
    </source>
</evidence>